<accession>A0ABN4BHS2</accession>
<evidence type="ECO:0000313" key="2">
    <source>
        <dbReference type="Proteomes" id="UP000017590"/>
    </source>
</evidence>
<protein>
    <submittedName>
        <fullName evidence="1">ATP-grasp domain-containing protein</fullName>
    </submittedName>
</protein>
<proteinExistence type="predicted"/>
<dbReference type="Proteomes" id="UP000017590">
    <property type="component" value="Chromosome"/>
</dbReference>
<dbReference type="SUPFAM" id="SSF56059">
    <property type="entry name" value="Glutathione synthetase ATP-binding domain-like"/>
    <property type="match status" value="1"/>
</dbReference>
<name>A0ABN4BHS2_9CLOT</name>
<organism evidence="1 2">
    <name type="scientific">Clostridium autoethanogenum DSM 10061</name>
    <dbReference type="NCBI Taxonomy" id="1341692"/>
    <lineage>
        <taxon>Bacteria</taxon>
        <taxon>Bacillati</taxon>
        <taxon>Bacillota</taxon>
        <taxon>Clostridia</taxon>
        <taxon>Eubacteriales</taxon>
        <taxon>Clostridiaceae</taxon>
        <taxon>Clostridium</taxon>
    </lineage>
</organism>
<gene>
    <name evidence="1" type="ORF">CAETHG_3090</name>
</gene>
<dbReference type="Pfam" id="PF15632">
    <property type="entry name" value="ATPgrasp_Ter"/>
    <property type="match status" value="1"/>
</dbReference>
<evidence type="ECO:0000313" key="1">
    <source>
        <dbReference type="EMBL" id="AGY77293.1"/>
    </source>
</evidence>
<dbReference type="RefSeq" id="WP_023163000.1">
    <property type="nucleotide sequence ID" value="NC_022592.1"/>
</dbReference>
<keyword evidence="2" id="KW-1185">Reference proteome</keyword>
<sequence length="118" mass="13403">MNFLKEISGEVSKSRTVMNGPIIKENYKLIKTLVEDVDSTENIKVIGPYTIQCKVTEDDKIKYIEVNPRLGGGVPLTFKAGVDYGKYFNMMARGEEIEPVIGKFEEVTMIRYDEAIFI</sequence>
<dbReference type="Gene3D" id="3.30.470.20">
    <property type="entry name" value="ATP-grasp fold, B domain"/>
    <property type="match status" value="1"/>
</dbReference>
<reference evidence="2" key="1">
    <citation type="journal article" date="2014" name="Biotechnol. Biofuels">
        <title>Comparison of single-molecule sequencing and hybrid approaches for finishing the genome of Clostridium autoethanogenum and analysis of CRISPR systems in industrial relevant Clostridia.</title>
        <authorList>
            <person name="Brown S.D."/>
            <person name="Nagaraju S."/>
            <person name="Utturkar S."/>
            <person name="De Tissera S."/>
            <person name="Segovia S."/>
            <person name="Mitchell W."/>
            <person name="Land M.L."/>
            <person name="Dassanayake A."/>
            <person name="Kopke M."/>
        </authorList>
    </citation>
    <scope>NUCLEOTIDE SEQUENCE [LARGE SCALE GENOMIC DNA]</scope>
    <source>
        <strain evidence="2">DSM 10061</strain>
    </source>
</reference>
<dbReference type="EMBL" id="CP006763">
    <property type="protein sequence ID" value="AGY77293.1"/>
    <property type="molecule type" value="Genomic_DNA"/>
</dbReference>